<dbReference type="Pfam" id="PF08840">
    <property type="entry name" value="BAAT_C"/>
    <property type="match status" value="1"/>
</dbReference>
<dbReference type="InterPro" id="IPR014940">
    <property type="entry name" value="BAAT_C"/>
</dbReference>
<feature type="signal peptide" evidence="1">
    <location>
        <begin position="1"/>
        <end position="24"/>
    </location>
</feature>
<feature type="domain" description="BAAT/Acyl-CoA thioester hydrolase C-terminal" evidence="2">
    <location>
        <begin position="110"/>
        <end position="253"/>
    </location>
</feature>
<dbReference type="OrthoDB" id="8922993at2"/>
<dbReference type="PANTHER" id="PTHR10824:SF4">
    <property type="entry name" value="ACYL-COENZYME A THIOESTERASE 1-LIKE"/>
    <property type="match status" value="1"/>
</dbReference>
<dbReference type="SUPFAM" id="SSF53474">
    <property type="entry name" value="alpha/beta-Hydrolases"/>
    <property type="match status" value="1"/>
</dbReference>
<proteinExistence type="predicted"/>
<comment type="caution">
    <text evidence="3">The sequence shown here is derived from an EMBL/GenBank/DDBJ whole genome shotgun (WGS) entry which is preliminary data.</text>
</comment>
<dbReference type="GO" id="GO:0006637">
    <property type="term" value="P:acyl-CoA metabolic process"/>
    <property type="evidence" value="ECO:0007669"/>
    <property type="project" value="TreeGrafter"/>
</dbReference>
<name>A0A4Q1K3K8_9FLAO</name>
<dbReference type="InterPro" id="IPR029058">
    <property type="entry name" value="AB_hydrolase_fold"/>
</dbReference>
<dbReference type="GO" id="GO:0047617">
    <property type="term" value="F:fatty acyl-CoA hydrolase activity"/>
    <property type="evidence" value="ECO:0007669"/>
    <property type="project" value="TreeGrafter"/>
</dbReference>
<reference evidence="4" key="1">
    <citation type="submission" date="2019-01" db="EMBL/GenBank/DDBJ databases">
        <title>Cytophagaceae bacterium strain CAR-16.</title>
        <authorList>
            <person name="Chen W.-M."/>
        </authorList>
    </citation>
    <scope>NUCLEOTIDE SEQUENCE [LARGE SCALE GENOMIC DNA]</scope>
    <source>
        <strain evidence="4">LLJ-11</strain>
    </source>
</reference>
<dbReference type="EMBL" id="SBKO01000002">
    <property type="protein sequence ID" value="RXR18971.1"/>
    <property type="molecule type" value="Genomic_DNA"/>
</dbReference>
<accession>A0A4Q1K3K8</accession>
<dbReference type="GO" id="GO:0006631">
    <property type="term" value="P:fatty acid metabolic process"/>
    <property type="evidence" value="ECO:0007669"/>
    <property type="project" value="TreeGrafter"/>
</dbReference>
<sequence length="283" mass="31375">MKIFKSSKTLCLLVLLAITFKNSAQTVLNTPNIESVLYLGKGKNQPLIVGLGGSEGGNAWTSDYWKKTRDQFIDKGYAFLAIGYFGANGTPEILDKIAIEDVYNGIKEATKNKKINKTKIAIVGGSRGADLALLLGSYYKEIKCVVGLVSSNAVFPGHTDHFSTSCWTYQQQELPFVPVNEESVPFLMKRDLRGAFEAMLKDTAAVEKASIKVENINGSILLLSATKDEICPSTPMADKMISRLKTNKFKYHYEHKAIEGTHAEPLKHFDLVFSFLGNYFIKK</sequence>
<dbReference type="PANTHER" id="PTHR10824">
    <property type="entry name" value="ACYL-COENZYME A THIOESTERASE-RELATED"/>
    <property type="match status" value="1"/>
</dbReference>
<protein>
    <recommendedName>
        <fullName evidence="2">BAAT/Acyl-CoA thioester hydrolase C-terminal domain-containing protein</fullName>
    </recommendedName>
</protein>
<dbReference type="RefSeq" id="WP_129435429.1">
    <property type="nucleotide sequence ID" value="NZ_SBKO01000002.1"/>
</dbReference>
<keyword evidence="4" id="KW-1185">Reference proteome</keyword>
<keyword evidence="1" id="KW-0732">Signal</keyword>
<dbReference type="AlphaFoldDB" id="A0A4Q1K3K8"/>
<evidence type="ECO:0000313" key="4">
    <source>
        <dbReference type="Proteomes" id="UP000290283"/>
    </source>
</evidence>
<evidence type="ECO:0000256" key="1">
    <source>
        <dbReference type="SAM" id="SignalP"/>
    </source>
</evidence>
<feature type="chain" id="PRO_5020792037" description="BAAT/Acyl-CoA thioester hydrolase C-terminal domain-containing protein" evidence="1">
    <location>
        <begin position="25"/>
        <end position="283"/>
    </location>
</feature>
<dbReference type="Gene3D" id="3.40.50.1820">
    <property type="entry name" value="alpha/beta hydrolase"/>
    <property type="match status" value="1"/>
</dbReference>
<dbReference type="Proteomes" id="UP000290283">
    <property type="component" value="Unassembled WGS sequence"/>
</dbReference>
<evidence type="ECO:0000259" key="2">
    <source>
        <dbReference type="Pfam" id="PF08840"/>
    </source>
</evidence>
<evidence type="ECO:0000313" key="3">
    <source>
        <dbReference type="EMBL" id="RXR18971.1"/>
    </source>
</evidence>
<organism evidence="3 4">
    <name type="scientific">Flavobacterium amnicola</name>
    <dbReference type="NCBI Taxonomy" id="2506422"/>
    <lineage>
        <taxon>Bacteria</taxon>
        <taxon>Pseudomonadati</taxon>
        <taxon>Bacteroidota</taxon>
        <taxon>Flavobacteriia</taxon>
        <taxon>Flavobacteriales</taxon>
        <taxon>Flavobacteriaceae</taxon>
        <taxon>Flavobacterium</taxon>
    </lineage>
</organism>
<gene>
    <name evidence="3" type="ORF">EQG63_05875</name>
</gene>